<dbReference type="Pfam" id="PF13863">
    <property type="entry name" value="DUF4200"/>
    <property type="match status" value="1"/>
</dbReference>
<dbReference type="Proteomes" id="UP000008983">
    <property type="component" value="Unassembled WGS sequence"/>
</dbReference>
<proteinExistence type="predicted"/>
<feature type="coiled-coil region" evidence="2">
    <location>
        <begin position="392"/>
        <end position="462"/>
    </location>
</feature>
<evidence type="ECO:0000256" key="2">
    <source>
        <dbReference type="SAM" id="Coils"/>
    </source>
</evidence>
<dbReference type="GO" id="GO:0005856">
    <property type="term" value="C:cytoskeleton"/>
    <property type="evidence" value="ECO:0007669"/>
    <property type="project" value="UniProtKB-ARBA"/>
</dbReference>
<dbReference type="eggNOG" id="ENOG502QSDI">
    <property type="taxonomic scope" value="Eukaryota"/>
</dbReference>
<keyword evidence="1 2" id="KW-0175">Coiled coil</keyword>
<evidence type="ECO:0000259" key="3">
    <source>
        <dbReference type="Pfam" id="PF13863"/>
    </source>
</evidence>
<dbReference type="GeneID" id="14904024"/>
<feature type="coiled-coil region" evidence="2">
    <location>
        <begin position="262"/>
        <end position="331"/>
    </location>
</feature>
<dbReference type="OrthoDB" id="298534at2759"/>
<name>G0R3K6_ICHMU</name>
<organism evidence="4 5">
    <name type="scientific">Ichthyophthirius multifiliis</name>
    <name type="common">White spot disease agent</name>
    <name type="synonym">Ich</name>
    <dbReference type="NCBI Taxonomy" id="5932"/>
    <lineage>
        <taxon>Eukaryota</taxon>
        <taxon>Sar</taxon>
        <taxon>Alveolata</taxon>
        <taxon>Ciliophora</taxon>
        <taxon>Intramacronucleata</taxon>
        <taxon>Oligohymenophorea</taxon>
        <taxon>Hymenostomatida</taxon>
        <taxon>Ophryoglenina</taxon>
        <taxon>Ichthyophthirius</taxon>
    </lineage>
</organism>
<sequence length="463" mass="56736">MQNQEKQLVIQKLKKQRFYLYLFFIKQASTAFKPQLFLSIIQSINIYIIKNQKKYNTQTLIQETVPDNEENNINQGNYSYIPFKFPEGNDQIYQFYQNEKHKKQEKSKLNREAKIWDKKTSSTNIDLKHFKNFYPVNNTRINLKQNFKENQKKMIQTALQITEERQKRQKFGRKTENLNDILKQKKEIFLITMSHDILENEIEQLKKQQQERVDSLIQSELNLKQDYDKFQKYLDINKYQKNQAELNADQQNKIKKDKDAIIKELNLKITSMKTEKSRYEELLQNYKEHKEFLDKISPKVTFFILLYNNKKKEWEDQKQEKKKQYIQILKNNWIQTNMEQYQIQFQQFVQKNELEELEEFEYKYPMYFQHHSQLIQCFNDLEEKNLFLIQVKQEESTNLEEFRNKFKIEKQNYNQQLKYLKQQKDSLKKQLDDINNSIKKLKQNYESENVKIVDKNENLLRNQ</sequence>
<evidence type="ECO:0000313" key="4">
    <source>
        <dbReference type="EMBL" id="EGR27950.1"/>
    </source>
</evidence>
<accession>G0R3K6</accession>
<dbReference type="PANTHER" id="PTHR21683:SF3">
    <property type="entry name" value="CILIA AND FLAGELLA ASSOCIATED PROTEIN 100"/>
    <property type="match status" value="1"/>
</dbReference>
<evidence type="ECO:0000256" key="1">
    <source>
        <dbReference type="ARBA" id="ARBA00023054"/>
    </source>
</evidence>
<dbReference type="AlphaFoldDB" id="G0R3K6"/>
<dbReference type="InterPro" id="IPR025252">
    <property type="entry name" value="DUF4200"/>
</dbReference>
<feature type="domain" description="DUF4200" evidence="3">
    <location>
        <begin position="182"/>
        <end position="299"/>
    </location>
</feature>
<feature type="non-terminal residue" evidence="4">
    <location>
        <position position="463"/>
    </location>
</feature>
<dbReference type="PANTHER" id="PTHR21683">
    <property type="entry name" value="COILED-COIL DOMAIN-CONTAINING PROTEIN 42 LIKE-2-LIKE-RELATED"/>
    <property type="match status" value="1"/>
</dbReference>
<dbReference type="STRING" id="857967.G0R3K6"/>
<dbReference type="EMBL" id="GL984304">
    <property type="protein sequence ID" value="EGR27950.1"/>
    <property type="molecule type" value="Genomic_DNA"/>
</dbReference>
<dbReference type="OMA" id="YNTMENE"/>
<dbReference type="InterPro" id="IPR051147">
    <property type="entry name" value="CFAP_domain-containing"/>
</dbReference>
<gene>
    <name evidence="4" type="ORF">IMG5_185870</name>
</gene>
<reference evidence="4 5" key="1">
    <citation type="submission" date="2011-07" db="EMBL/GenBank/DDBJ databases">
        <authorList>
            <person name="Coyne R."/>
            <person name="Brami D."/>
            <person name="Johnson J."/>
            <person name="Hostetler J."/>
            <person name="Hannick L."/>
            <person name="Clark T."/>
            <person name="Cassidy-Hanley D."/>
            <person name="Inman J."/>
        </authorList>
    </citation>
    <scope>NUCLEOTIDE SEQUENCE [LARGE SCALE GENOMIC DNA]</scope>
    <source>
        <strain evidence="4 5">G5</strain>
    </source>
</reference>
<dbReference type="InParanoid" id="G0R3K6"/>
<evidence type="ECO:0000313" key="5">
    <source>
        <dbReference type="Proteomes" id="UP000008983"/>
    </source>
</evidence>
<dbReference type="RefSeq" id="XP_004027295.1">
    <property type="nucleotide sequence ID" value="XM_004027246.1"/>
</dbReference>
<keyword evidence="5" id="KW-1185">Reference proteome</keyword>
<protein>
    <recommendedName>
        <fullName evidence="3">DUF4200 domain-containing protein</fullName>
    </recommendedName>
</protein>